<feature type="compositionally biased region" description="Polar residues" evidence="1">
    <location>
        <begin position="233"/>
        <end position="248"/>
    </location>
</feature>
<evidence type="ECO:0000256" key="1">
    <source>
        <dbReference type="SAM" id="MobiDB-lite"/>
    </source>
</evidence>
<dbReference type="AlphaFoldDB" id="A0A1Y1VSW5"/>
<organism evidence="2 3">
    <name type="scientific">Anaeromyces robustus</name>
    <dbReference type="NCBI Taxonomy" id="1754192"/>
    <lineage>
        <taxon>Eukaryota</taxon>
        <taxon>Fungi</taxon>
        <taxon>Fungi incertae sedis</taxon>
        <taxon>Chytridiomycota</taxon>
        <taxon>Chytridiomycota incertae sedis</taxon>
        <taxon>Neocallimastigomycetes</taxon>
        <taxon>Neocallimastigales</taxon>
        <taxon>Neocallimastigaceae</taxon>
        <taxon>Anaeromyces</taxon>
    </lineage>
</organism>
<feature type="region of interest" description="Disordered" evidence="1">
    <location>
        <begin position="174"/>
        <end position="259"/>
    </location>
</feature>
<feature type="compositionally biased region" description="Basic and acidic residues" evidence="1">
    <location>
        <begin position="196"/>
        <end position="210"/>
    </location>
</feature>
<name>A0A1Y1VSW5_9FUNG</name>
<reference evidence="2 3" key="2">
    <citation type="submission" date="2016-08" db="EMBL/GenBank/DDBJ databases">
        <title>Pervasive Adenine N6-methylation of Active Genes in Fungi.</title>
        <authorList>
            <consortium name="DOE Joint Genome Institute"/>
            <person name="Mondo S.J."/>
            <person name="Dannebaum R.O."/>
            <person name="Kuo R.C."/>
            <person name="Labutti K."/>
            <person name="Haridas S."/>
            <person name="Kuo A."/>
            <person name="Salamov A."/>
            <person name="Ahrendt S.R."/>
            <person name="Lipzen A."/>
            <person name="Sullivan W."/>
            <person name="Andreopoulos W.B."/>
            <person name="Clum A."/>
            <person name="Lindquist E."/>
            <person name="Daum C."/>
            <person name="Ramamoorthy G.K."/>
            <person name="Gryganskyi A."/>
            <person name="Culley D."/>
            <person name="Magnuson J.K."/>
            <person name="James T.Y."/>
            <person name="O'Malley M.A."/>
            <person name="Stajich J.E."/>
            <person name="Spatafora J.W."/>
            <person name="Visel A."/>
            <person name="Grigoriev I.V."/>
        </authorList>
    </citation>
    <scope>NUCLEOTIDE SEQUENCE [LARGE SCALE GENOMIC DNA]</scope>
    <source>
        <strain evidence="2 3">S4</strain>
    </source>
</reference>
<proteinExistence type="predicted"/>
<protein>
    <submittedName>
        <fullName evidence="2">Uncharacterized protein</fullName>
    </submittedName>
</protein>
<evidence type="ECO:0000313" key="3">
    <source>
        <dbReference type="Proteomes" id="UP000193944"/>
    </source>
</evidence>
<dbReference type="OrthoDB" id="5769564at2759"/>
<evidence type="ECO:0000313" key="2">
    <source>
        <dbReference type="EMBL" id="ORX63844.1"/>
    </source>
</evidence>
<dbReference type="Proteomes" id="UP000193944">
    <property type="component" value="Unassembled WGS sequence"/>
</dbReference>
<accession>A0A1Y1VSW5</accession>
<comment type="caution">
    <text evidence="2">The sequence shown here is derived from an EMBL/GenBank/DDBJ whole genome shotgun (WGS) entry which is preliminary data.</text>
</comment>
<feature type="compositionally biased region" description="Acidic residues" evidence="1">
    <location>
        <begin position="249"/>
        <end position="259"/>
    </location>
</feature>
<sequence>MKIESLIKNSNPDSIPPGIQKILEQSGGLEKFEKAILGLTNRPKKVLTLSDVKIIYIKGLERQPIRVVKELLFNHGLDKSYVKNISFFNKDICELVIVKRYEKTFREVFSFLNSLNKYEILENFNPLNSIGKEEVSEKEIKRIEKGYYNRIHKIIERDHPDYLKDYFKNKREEEEIPNNKKGKGREREEEEEEINNNEKGKGKGKGKEREDENEEENRKNNKIRKATTTTTTSNSISLFDNYESSSEFDNTEEDPDYLE</sequence>
<dbReference type="EMBL" id="MCFG01000580">
    <property type="protein sequence ID" value="ORX63844.1"/>
    <property type="molecule type" value="Genomic_DNA"/>
</dbReference>
<reference evidence="2 3" key="1">
    <citation type="submission" date="2016-08" db="EMBL/GenBank/DDBJ databases">
        <title>A Parts List for Fungal Cellulosomes Revealed by Comparative Genomics.</title>
        <authorList>
            <consortium name="DOE Joint Genome Institute"/>
            <person name="Haitjema C.H."/>
            <person name="Gilmore S.P."/>
            <person name="Henske J.K."/>
            <person name="Solomon K.V."/>
            <person name="De Groot R."/>
            <person name="Kuo A."/>
            <person name="Mondo S.J."/>
            <person name="Salamov A.A."/>
            <person name="Labutti K."/>
            <person name="Zhao Z."/>
            <person name="Chiniquy J."/>
            <person name="Barry K."/>
            <person name="Brewer H.M."/>
            <person name="Purvine S.O."/>
            <person name="Wright A.T."/>
            <person name="Boxma B."/>
            <person name="Van Alen T."/>
            <person name="Hackstein J.H."/>
            <person name="Baker S.E."/>
            <person name="Grigoriev I.V."/>
            <person name="O'Malley M.A."/>
        </authorList>
    </citation>
    <scope>NUCLEOTIDE SEQUENCE [LARGE SCALE GENOMIC DNA]</scope>
    <source>
        <strain evidence="2 3">S4</strain>
    </source>
</reference>
<gene>
    <name evidence="2" type="ORF">BCR32DRAFT_273312</name>
</gene>
<keyword evidence="3" id="KW-1185">Reference proteome</keyword>